<accession>A0AA35Z1F3</accession>
<reference evidence="2" key="1">
    <citation type="submission" date="2023-04" db="EMBL/GenBank/DDBJ databases">
        <authorList>
            <person name="Vijverberg K."/>
            <person name="Xiong W."/>
            <person name="Schranz E."/>
        </authorList>
    </citation>
    <scope>NUCLEOTIDE SEQUENCE</scope>
</reference>
<protein>
    <submittedName>
        <fullName evidence="2">Uncharacterized protein</fullName>
    </submittedName>
</protein>
<feature type="compositionally biased region" description="Basic and acidic residues" evidence="1">
    <location>
        <begin position="70"/>
        <end position="81"/>
    </location>
</feature>
<dbReference type="EMBL" id="OX465081">
    <property type="protein sequence ID" value="CAI9283757.1"/>
    <property type="molecule type" value="Genomic_DNA"/>
</dbReference>
<evidence type="ECO:0000313" key="2">
    <source>
        <dbReference type="EMBL" id="CAI9283757.1"/>
    </source>
</evidence>
<organism evidence="2 3">
    <name type="scientific">Lactuca saligna</name>
    <name type="common">Willowleaf lettuce</name>
    <dbReference type="NCBI Taxonomy" id="75948"/>
    <lineage>
        <taxon>Eukaryota</taxon>
        <taxon>Viridiplantae</taxon>
        <taxon>Streptophyta</taxon>
        <taxon>Embryophyta</taxon>
        <taxon>Tracheophyta</taxon>
        <taxon>Spermatophyta</taxon>
        <taxon>Magnoliopsida</taxon>
        <taxon>eudicotyledons</taxon>
        <taxon>Gunneridae</taxon>
        <taxon>Pentapetalae</taxon>
        <taxon>asterids</taxon>
        <taxon>campanulids</taxon>
        <taxon>Asterales</taxon>
        <taxon>Asteraceae</taxon>
        <taxon>Cichorioideae</taxon>
        <taxon>Cichorieae</taxon>
        <taxon>Lactucinae</taxon>
        <taxon>Lactuca</taxon>
    </lineage>
</organism>
<dbReference type="AlphaFoldDB" id="A0AA35Z1F3"/>
<evidence type="ECO:0000313" key="3">
    <source>
        <dbReference type="Proteomes" id="UP001177003"/>
    </source>
</evidence>
<dbReference type="Proteomes" id="UP001177003">
    <property type="component" value="Chromosome 5"/>
</dbReference>
<feature type="compositionally biased region" description="Basic and acidic residues" evidence="1">
    <location>
        <begin position="45"/>
        <end position="61"/>
    </location>
</feature>
<keyword evidence="3" id="KW-1185">Reference proteome</keyword>
<sequence>MVNVRVDGKLFSIRIKEASGWTPSFNTNIPKVEVEDSDGEVSLENIEKEDGNSSLNDKDESLDPFGIYETMERMKEEERRSKMPTGFKGWGKSKNQRNSKVELEGQNGNKFSENLFYTLSEALMVEKIRDPSPDCSSANLLIHKNQNASSLKDVV</sequence>
<proteinExistence type="predicted"/>
<evidence type="ECO:0000256" key="1">
    <source>
        <dbReference type="SAM" id="MobiDB-lite"/>
    </source>
</evidence>
<feature type="region of interest" description="Disordered" evidence="1">
    <location>
        <begin position="36"/>
        <end position="105"/>
    </location>
</feature>
<gene>
    <name evidence="2" type="ORF">LSALG_LOCUS23333</name>
</gene>
<name>A0AA35Z1F3_LACSI</name>